<proteinExistence type="predicted"/>
<accession>A0A9N8EKF3</accession>
<gene>
    <name evidence="2" type="ORF">SEMRO_1224_G253980.1</name>
</gene>
<keyword evidence="3" id="KW-1185">Reference proteome</keyword>
<protein>
    <submittedName>
        <fullName evidence="2">Uncharacterized protein</fullName>
    </submittedName>
</protein>
<dbReference type="EMBL" id="CAICTM010001222">
    <property type="protein sequence ID" value="CAB9521709.1"/>
    <property type="molecule type" value="Genomic_DNA"/>
</dbReference>
<reference evidence="2" key="1">
    <citation type="submission" date="2020-06" db="EMBL/GenBank/DDBJ databases">
        <authorList>
            <consortium name="Plant Systems Biology data submission"/>
        </authorList>
    </citation>
    <scope>NUCLEOTIDE SEQUENCE</scope>
    <source>
        <strain evidence="2">D6</strain>
    </source>
</reference>
<dbReference type="AlphaFoldDB" id="A0A9N8EKF3"/>
<sequence>MGWFHAAYAAGELDFDGGAEGGTCLEVIYHLCEKAQWDQAVKDKGAYFPPTFHKDGKFTRASTFKEGLVDTANHFYKESSEGDWICLEINLKLLLDMGIVILPQAEQETDGEDGKEEKDDGTTPTQCLQVYSGITTIVPGVIKNIYPMKRGGCGTFLSLEDPSPFLTLQERKKKAKAAEKPKAEPTSIPGIGDIPPAKGKSKSEQPAEDKKREKSPKPKSKSKGWFGSSKSPKN</sequence>
<evidence type="ECO:0000313" key="2">
    <source>
        <dbReference type="EMBL" id="CAB9521709.1"/>
    </source>
</evidence>
<dbReference type="Proteomes" id="UP001153069">
    <property type="component" value="Unassembled WGS sequence"/>
</dbReference>
<feature type="compositionally biased region" description="Low complexity" evidence="1">
    <location>
        <begin position="223"/>
        <end position="234"/>
    </location>
</feature>
<dbReference type="OrthoDB" id="48303at2759"/>
<dbReference type="Gene3D" id="3.20.170.20">
    <property type="entry name" value="Protein of unknown function DUF952"/>
    <property type="match status" value="1"/>
</dbReference>
<name>A0A9N8EKF3_9STRA</name>
<evidence type="ECO:0000256" key="1">
    <source>
        <dbReference type="SAM" id="MobiDB-lite"/>
    </source>
</evidence>
<organism evidence="2 3">
    <name type="scientific">Seminavis robusta</name>
    <dbReference type="NCBI Taxonomy" id="568900"/>
    <lineage>
        <taxon>Eukaryota</taxon>
        <taxon>Sar</taxon>
        <taxon>Stramenopiles</taxon>
        <taxon>Ochrophyta</taxon>
        <taxon>Bacillariophyta</taxon>
        <taxon>Bacillariophyceae</taxon>
        <taxon>Bacillariophycidae</taxon>
        <taxon>Naviculales</taxon>
        <taxon>Naviculaceae</taxon>
        <taxon>Seminavis</taxon>
    </lineage>
</organism>
<feature type="region of interest" description="Disordered" evidence="1">
    <location>
        <begin position="105"/>
        <end position="125"/>
    </location>
</feature>
<feature type="region of interest" description="Disordered" evidence="1">
    <location>
        <begin position="170"/>
        <end position="234"/>
    </location>
</feature>
<comment type="caution">
    <text evidence="2">The sequence shown here is derived from an EMBL/GenBank/DDBJ whole genome shotgun (WGS) entry which is preliminary data.</text>
</comment>
<feature type="compositionally biased region" description="Basic and acidic residues" evidence="1">
    <location>
        <begin position="201"/>
        <end position="216"/>
    </location>
</feature>
<evidence type="ECO:0000313" key="3">
    <source>
        <dbReference type="Proteomes" id="UP001153069"/>
    </source>
</evidence>